<dbReference type="GO" id="GO:0005886">
    <property type="term" value="C:plasma membrane"/>
    <property type="evidence" value="ECO:0007669"/>
    <property type="project" value="UniProtKB-SubCell"/>
</dbReference>
<sequence>KKWDAGSVSKFMLFIGPISSIFDFATFAVMFYVFKANAPEHQMLFQSGWFVEGLLSQTLIIHMIRTRKIPFIQSWAATPVVALTSLIMAIGIMIPFSPFAAALKMQPLPLAYFPWLIGILTGYCLLTQLVKNWFIRKFNTWL</sequence>
<keyword evidence="5" id="KW-0812">Transmembrane</keyword>
<keyword evidence="5" id="KW-0472">Membrane</keyword>
<feature type="domain" description="Cation-transporting P-type ATPase C-terminal" evidence="6">
    <location>
        <begin position="8"/>
        <end position="132"/>
    </location>
</feature>
<feature type="transmembrane region" description="Helical" evidence="5">
    <location>
        <begin position="76"/>
        <end position="100"/>
    </location>
</feature>
<accession>A0A2W5ELG8</accession>
<proteinExistence type="predicted"/>
<evidence type="ECO:0000313" key="7">
    <source>
        <dbReference type="EMBL" id="PZP44088.1"/>
    </source>
</evidence>
<dbReference type="SUPFAM" id="SSF81665">
    <property type="entry name" value="Calcium ATPase, transmembrane domain M"/>
    <property type="match status" value="1"/>
</dbReference>
<dbReference type="Gene3D" id="1.20.1110.10">
    <property type="entry name" value="Calcium-transporting ATPase, transmembrane domain"/>
    <property type="match status" value="1"/>
</dbReference>
<dbReference type="Proteomes" id="UP000249645">
    <property type="component" value="Unassembled WGS sequence"/>
</dbReference>
<evidence type="ECO:0000259" key="6">
    <source>
        <dbReference type="Pfam" id="PF00689"/>
    </source>
</evidence>
<evidence type="ECO:0000256" key="4">
    <source>
        <dbReference type="ARBA" id="ARBA00022842"/>
    </source>
</evidence>
<gene>
    <name evidence="7" type="ORF">DI598_14925</name>
</gene>
<name>A0A2W5ELG8_9SPHI</name>
<organism evidence="7 8">
    <name type="scientific">Pseudopedobacter saltans</name>
    <dbReference type="NCBI Taxonomy" id="151895"/>
    <lineage>
        <taxon>Bacteria</taxon>
        <taxon>Pseudomonadati</taxon>
        <taxon>Bacteroidota</taxon>
        <taxon>Sphingobacteriia</taxon>
        <taxon>Sphingobacteriales</taxon>
        <taxon>Sphingobacteriaceae</taxon>
        <taxon>Pseudopedobacter</taxon>
    </lineage>
</organism>
<dbReference type="EMBL" id="QFOI01000333">
    <property type="protein sequence ID" value="PZP44088.1"/>
    <property type="molecule type" value="Genomic_DNA"/>
</dbReference>
<evidence type="ECO:0000256" key="2">
    <source>
        <dbReference type="ARBA" id="ARBA00022475"/>
    </source>
</evidence>
<dbReference type="InterPro" id="IPR023298">
    <property type="entry name" value="ATPase_P-typ_TM_dom_sf"/>
</dbReference>
<keyword evidence="2" id="KW-1003">Cell membrane</keyword>
<comment type="caution">
    <text evidence="7">The sequence shown here is derived from an EMBL/GenBank/DDBJ whole genome shotgun (WGS) entry which is preliminary data.</text>
</comment>
<evidence type="ECO:0000256" key="1">
    <source>
        <dbReference type="ARBA" id="ARBA00004651"/>
    </source>
</evidence>
<dbReference type="Pfam" id="PF00689">
    <property type="entry name" value="Cation_ATPase_C"/>
    <property type="match status" value="1"/>
</dbReference>
<comment type="subcellular location">
    <subcellularLocation>
        <location evidence="1">Cell membrane</location>
        <topology evidence="1">Multi-pass membrane protein</topology>
    </subcellularLocation>
</comment>
<keyword evidence="5" id="KW-1133">Transmembrane helix</keyword>
<evidence type="ECO:0000256" key="5">
    <source>
        <dbReference type="SAM" id="Phobius"/>
    </source>
</evidence>
<feature type="transmembrane region" description="Helical" evidence="5">
    <location>
        <begin position="12"/>
        <end position="34"/>
    </location>
</feature>
<feature type="transmembrane region" description="Helical" evidence="5">
    <location>
        <begin position="46"/>
        <end position="64"/>
    </location>
</feature>
<keyword evidence="3" id="KW-0597">Phosphoprotein</keyword>
<evidence type="ECO:0000256" key="3">
    <source>
        <dbReference type="ARBA" id="ARBA00022553"/>
    </source>
</evidence>
<evidence type="ECO:0000313" key="8">
    <source>
        <dbReference type="Proteomes" id="UP000249645"/>
    </source>
</evidence>
<dbReference type="PRINTS" id="PR01836">
    <property type="entry name" value="MGATPASE"/>
</dbReference>
<reference evidence="7 8" key="1">
    <citation type="submission" date="2017-11" db="EMBL/GenBank/DDBJ databases">
        <title>Infants hospitalized years apart are colonized by the same room-sourced microbial strains.</title>
        <authorList>
            <person name="Brooks B."/>
            <person name="Olm M.R."/>
            <person name="Firek B.A."/>
            <person name="Baker R."/>
            <person name="Thomas B.C."/>
            <person name="Morowitz M.J."/>
            <person name="Banfield J.F."/>
        </authorList>
    </citation>
    <scope>NUCLEOTIDE SEQUENCE [LARGE SCALE GENOMIC DNA]</scope>
    <source>
        <strain evidence="7">S2_009_000_R2_76</strain>
    </source>
</reference>
<dbReference type="InterPro" id="IPR006415">
    <property type="entry name" value="P-type_ATPase_IIIB"/>
</dbReference>
<feature type="transmembrane region" description="Helical" evidence="5">
    <location>
        <begin position="112"/>
        <end position="130"/>
    </location>
</feature>
<protein>
    <submittedName>
        <fullName evidence="7">Magnesium-translocating P-type ATPase</fullName>
    </submittedName>
</protein>
<dbReference type="GO" id="GO:0015444">
    <property type="term" value="F:P-type magnesium transporter activity"/>
    <property type="evidence" value="ECO:0007669"/>
    <property type="project" value="InterPro"/>
</dbReference>
<dbReference type="AlphaFoldDB" id="A0A2W5ELG8"/>
<feature type="non-terminal residue" evidence="7">
    <location>
        <position position="1"/>
    </location>
</feature>
<keyword evidence="4" id="KW-0460">Magnesium</keyword>
<dbReference type="InterPro" id="IPR006068">
    <property type="entry name" value="ATPase_P-typ_cation-transptr_C"/>
</dbReference>